<dbReference type="AlphaFoldDB" id="A0A7C3VT15"/>
<keyword evidence="3" id="KW-0808">Transferase</keyword>
<dbReference type="PANTHER" id="PTHR43685:SF2">
    <property type="entry name" value="GLYCOSYLTRANSFERASE 2-LIKE DOMAIN-CONTAINING PROTEIN"/>
    <property type="match status" value="1"/>
</dbReference>
<name>A0A7C3VT15_9CYAN</name>
<dbReference type="Gene3D" id="3.90.550.10">
    <property type="entry name" value="Spore Coat Polysaccharide Biosynthesis Protein SpsA, Chain A"/>
    <property type="match status" value="3"/>
</dbReference>
<evidence type="ECO:0000256" key="1">
    <source>
        <dbReference type="SAM" id="MobiDB-lite"/>
    </source>
</evidence>
<feature type="domain" description="Glycosyltransferase 2-like" evidence="2">
    <location>
        <begin position="666"/>
        <end position="782"/>
    </location>
</feature>
<evidence type="ECO:0000259" key="2">
    <source>
        <dbReference type="Pfam" id="PF00535"/>
    </source>
</evidence>
<dbReference type="GO" id="GO:0016740">
    <property type="term" value="F:transferase activity"/>
    <property type="evidence" value="ECO:0007669"/>
    <property type="project" value="UniProtKB-KW"/>
</dbReference>
<dbReference type="EMBL" id="DSPX01000120">
    <property type="protein sequence ID" value="HGG01275.1"/>
    <property type="molecule type" value="Genomic_DNA"/>
</dbReference>
<dbReference type="SUPFAM" id="SSF53448">
    <property type="entry name" value="Nucleotide-diphospho-sugar transferases"/>
    <property type="match status" value="3"/>
</dbReference>
<dbReference type="InterPro" id="IPR050834">
    <property type="entry name" value="Glycosyltransf_2"/>
</dbReference>
<dbReference type="PANTHER" id="PTHR43685">
    <property type="entry name" value="GLYCOSYLTRANSFERASE"/>
    <property type="match status" value="1"/>
</dbReference>
<protein>
    <submittedName>
        <fullName evidence="3">Glycosyltransferase</fullName>
    </submittedName>
</protein>
<reference evidence="3" key="1">
    <citation type="journal article" date="2020" name="mSystems">
        <title>Genome- and Community-Level Interaction Insights into Carbon Utilization and Element Cycling Functions of Hydrothermarchaeota in Hydrothermal Sediment.</title>
        <authorList>
            <person name="Zhou Z."/>
            <person name="Liu Y."/>
            <person name="Xu W."/>
            <person name="Pan J."/>
            <person name="Luo Z.H."/>
            <person name="Li M."/>
        </authorList>
    </citation>
    <scope>NUCLEOTIDE SEQUENCE [LARGE SCALE GENOMIC DNA]</scope>
    <source>
        <strain evidence="3">SpSt-374</strain>
    </source>
</reference>
<dbReference type="InterPro" id="IPR001173">
    <property type="entry name" value="Glyco_trans_2-like"/>
</dbReference>
<feature type="domain" description="Glycosyltransferase 2-like" evidence="2">
    <location>
        <begin position="409"/>
        <end position="568"/>
    </location>
</feature>
<dbReference type="CDD" id="cd04184">
    <property type="entry name" value="GT2_RfbC_Mx_like"/>
    <property type="match status" value="1"/>
</dbReference>
<proteinExistence type="predicted"/>
<dbReference type="InterPro" id="IPR029044">
    <property type="entry name" value="Nucleotide-diphossugar_trans"/>
</dbReference>
<accession>A0A7C3VT15</accession>
<feature type="region of interest" description="Disordered" evidence="1">
    <location>
        <begin position="349"/>
        <end position="376"/>
    </location>
</feature>
<sequence>MNLWAKALLRTSGLQPYYEPSEKHDYMSRNLMAWLKKQSSRTQRLLPRAYEVWRTEGKRQTLAKVFKKLYLKLDNTPPPPPPPPPPEPIPELPDPLIAYYHQWRQQYIPRPSDLQQMAQTIAAFSHKPRISVLMVIPPGTASDLLRPAIESVLHQVYPYWELCLAPVDGNITSFWADKRIKIAYPPAMPSMVAASNAALARSRGDVVLVLGHQDVIEPDALYEIALTLNLHPDADVIYSDEDKIDENNQLREPFLKPDWVGNNGFLWGNNCHLVAYRKTLVESSGGFRPECEGSQEYDLFLRMSGRTQNIFHISKVLYHARMDSRANPPQPQLNPMRSAQQRAIADALHSHSHTPQPLAPGVPPYTGNPEQPPHLRDYHHWLRQNFPRETDLQQMARTVNALGYKPTISAIVPVYNPPETYLTQAIESVINQIYPHWELCLADDASTAPHVRSILETYAAADPRIKVVFRSENGHISRASNSALEIATGEFVALLDHDDLLTPDAFYQVVLFLNQHPEADFIYSDEDKIDEENNLRDPFFKPQWSPDSFLSRMYVGHLGVYRRAIMAQIGGFRPGYDGSQDYDLVLRFTEKTDKIYHLPKILYHWRIHIQSAASSSDAKPYAYIAAKKALTEAIERRGETGEVTDFPGYLGHYIIRYEIRDYKPVSIIIPTRDLSAMVDKCLTSIFTKTTYPNYEVILIDNGSTEPETAQLIERWTTKEPQRFQSYRLDIPFNFSTINNYAVSKTKGDYLLFLNNDTEVITPDWLEAMVEQAQRPGIGAVGPLLLYPDNIIQHAGVVMGLGGLAAHSHQYLPATTPGYGGHVISISNVSAVTAACLMCRRSVFYDVGGFNEQLAFAYNDVDFCLKIVEKGYRNLYIPHVVLYHYESQSRGYEDTPEKQQRLQKEAAIVKSQWQKYIDDDPCYNPHLTRGRADYSINI</sequence>
<organism evidence="3">
    <name type="scientific">Planktothricoides sp. SpSt-374</name>
    <dbReference type="NCBI Taxonomy" id="2282167"/>
    <lineage>
        <taxon>Bacteria</taxon>
        <taxon>Bacillati</taxon>
        <taxon>Cyanobacteriota</taxon>
        <taxon>Cyanophyceae</taxon>
        <taxon>Oscillatoriophycideae</taxon>
        <taxon>Oscillatoriales</taxon>
        <taxon>Oscillatoriaceae</taxon>
        <taxon>Planktothricoides</taxon>
    </lineage>
</organism>
<gene>
    <name evidence="3" type="ORF">ENR15_11660</name>
</gene>
<comment type="caution">
    <text evidence="3">The sequence shown here is derived from an EMBL/GenBank/DDBJ whole genome shotgun (WGS) entry which is preliminary data.</text>
</comment>
<dbReference type="Pfam" id="PF00535">
    <property type="entry name" value="Glycos_transf_2"/>
    <property type="match status" value="2"/>
</dbReference>
<evidence type="ECO:0000313" key="3">
    <source>
        <dbReference type="EMBL" id="HGG01275.1"/>
    </source>
</evidence>
<dbReference type="CDD" id="cd04186">
    <property type="entry name" value="GT_2_like_c"/>
    <property type="match status" value="1"/>
</dbReference>